<keyword evidence="3" id="KW-1185">Reference proteome</keyword>
<evidence type="ECO:0000313" key="2">
    <source>
        <dbReference type="EMBL" id="MBB3109515.1"/>
    </source>
</evidence>
<protein>
    <submittedName>
        <fullName evidence="2">Uncharacterized membrane protein YcgQ (UPF0703/DUF1980 family)</fullName>
    </submittedName>
</protein>
<reference evidence="2 3" key="1">
    <citation type="submission" date="2020-08" db="EMBL/GenBank/DDBJ databases">
        <title>Genomic Encyclopedia of Type Strains, Phase III (KMG-III): the genomes of soil and plant-associated and newly described type strains.</title>
        <authorList>
            <person name="Whitman W."/>
        </authorList>
    </citation>
    <scope>NUCLEOTIDE SEQUENCE [LARGE SCALE GENOMIC DNA]</scope>
    <source>
        <strain evidence="2 3">CECT 5862</strain>
    </source>
</reference>
<evidence type="ECO:0000313" key="3">
    <source>
        <dbReference type="Proteomes" id="UP000570361"/>
    </source>
</evidence>
<feature type="transmembrane region" description="Helical" evidence="1">
    <location>
        <begin position="54"/>
        <end position="77"/>
    </location>
</feature>
<dbReference type="EMBL" id="JACHXK010000002">
    <property type="protein sequence ID" value="MBB3109515.1"/>
    <property type="molecule type" value="Genomic_DNA"/>
</dbReference>
<dbReference type="Proteomes" id="UP000570361">
    <property type="component" value="Unassembled WGS sequence"/>
</dbReference>
<organism evidence="2 3">
    <name type="scientific">Paenibacillus phyllosphaerae</name>
    <dbReference type="NCBI Taxonomy" id="274593"/>
    <lineage>
        <taxon>Bacteria</taxon>
        <taxon>Bacillati</taxon>
        <taxon>Bacillota</taxon>
        <taxon>Bacilli</taxon>
        <taxon>Bacillales</taxon>
        <taxon>Paenibacillaceae</taxon>
        <taxon>Paenibacillus</taxon>
    </lineage>
</organism>
<name>A0A7W5AVE8_9BACL</name>
<feature type="transmembrane region" description="Helical" evidence="1">
    <location>
        <begin position="97"/>
        <end position="115"/>
    </location>
</feature>
<keyword evidence="1" id="KW-0472">Membrane</keyword>
<evidence type="ECO:0000256" key="1">
    <source>
        <dbReference type="SAM" id="Phobius"/>
    </source>
</evidence>
<keyword evidence="1" id="KW-0812">Transmembrane</keyword>
<accession>A0A7W5AVE8</accession>
<sequence length="117" mass="13167">MLEKLRGNQETRYSALSFVSLLSVLLLHIIHWVSAPLLMGAAASMQMSHHEMGGSGGIIMGLLMLILFIINLVSMYFAFRQLSIAWRKHRQGEHHSYWCSCISLVVLGMGLYTMVTL</sequence>
<gene>
    <name evidence="2" type="ORF">FHS18_001567</name>
</gene>
<feature type="transmembrane region" description="Helical" evidence="1">
    <location>
        <begin position="12"/>
        <end position="34"/>
    </location>
</feature>
<dbReference type="AlphaFoldDB" id="A0A7W5AVE8"/>
<comment type="caution">
    <text evidence="2">The sequence shown here is derived from an EMBL/GenBank/DDBJ whole genome shotgun (WGS) entry which is preliminary data.</text>
</comment>
<keyword evidence="1" id="KW-1133">Transmembrane helix</keyword>
<dbReference type="RefSeq" id="WP_183598608.1">
    <property type="nucleotide sequence ID" value="NZ_JACHXK010000002.1"/>
</dbReference>
<proteinExistence type="predicted"/>